<evidence type="ECO:0000313" key="2">
    <source>
        <dbReference type="Proteomes" id="UP000237271"/>
    </source>
</evidence>
<proteinExistence type="predicted"/>
<organism evidence="1 2">
    <name type="scientific">Phytophthora palmivora</name>
    <dbReference type="NCBI Taxonomy" id="4796"/>
    <lineage>
        <taxon>Eukaryota</taxon>
        <taxon>Sar</taxon>
        <taxon>Stramenopiles</taxon>
        <taxon>Oomycota</taxon>
        <taxon>Peronosporomycetes</taxon>
        <taxon>Peronosporales</taxon>
        <taxon>Peronosporaceae</taxon>
        <taxon>Phytophthora</taxon>
    </lineage>
</organism>
<comment type="caution">
    <text evidence="1">The sequence shown here is derived from an EMBL/GenBank/DDBJ whole genome shotgun (WGS) entry which is preliminary data.</text>
</comment>
<reference evidence="1 2" key="1">
    <citation type="journal article" date="2017" name="Genome Biol. Evol.">
        <title>Phytophthora megakarya and P. palmivora, closely related causal agents of cacao black pod rot, underwent increases in genome sizes and gene numbers by different mechanisms.</title>
        <authorList>
            <person name="Ali S.S."/>
            <person name="Shao J."/>
            <person name="Lary D.J."/>
            <person name="Kronmiller B."/>
            <person name="Shen D."/>
            <person name="Strem M.D."/>
            <person name="Amoako-Attah I."/>
            <person name="Akrofi A.Y."/>
            <person name="Begoude B.A."/>
            <person name="Ten Hoopen G.M."/>
            <person name="Coulibaly K."/>
            <person name="Kebe B.I."/>
            <person name="Melnick R.L."/>
            <person name="Guiltinan M.J."/>
            <person name="Tyler B.M."/>
            <person name="Meinhardt L.W."/>
            <person name="Bailey B.A."/>
        </authorList>
    </citation>
    <scope>NUCLEOTIDE SEQUENCE [LARGE SCALE GENOMIC DNA]</scope>
    <source>
        <strain evidence="2">sbr112.9</strain>
    </source>
</reference>
<dbReference type="Proteomes" id="UP000237271">
    <property type="component" value="Unassembled WGS sequence"/>
</dbReference>
<keyword evidence="2" id="KW-1185">Reference proteome</keyword>
<gene>
    <name evidence="1" type="ORF">PHPALM_17958</name>
</gene>
<accession>A0A2P4XL49</accession>
<dbReference type="OrthoDB" id="101606at2759"/>
<name>A0A2P4XL49_9STRA</name>
<protein>
    <submittedName>
        <fullName evidence="1">Uncharacterized protein</fullName>
    </submittedName>
</protein>
<dbReference type="EMBL" id="NCKW01009695">
    <property type="protein sequence ID" value="POM66219.1"/>
    <property type="molecule type" value="Genomic_DNA"/>
</dbReference>
<sequence>MSSENASTSSGGAVGVRTEVESEIARLISEFPQDASDEAFVLELKKRYHCKALRTACTQLGLHPQANPVMNHKDGYMKLLTAYRRAQLRGEVFTGYPRTKPKKRSNTSNIDVDGRTKHCGFKLINVVFSPPFIGRMVESGALPSTGLEIEPVDGRSKYWRDVATAYASESSVFNRIAGLSGRYEDIDPKFAPPHSSATLCAIWKDMTTKYEDTFSRWKQLGTDSAGFAHFCGDLDVLYLHDQLQIRPLQVNADPKEFKVRKRARMEDVEQKDAVLISMQRQDLHTKAQVVPPHDRSRVPEGRIELVQDTDPERHLVKAFEGVIYSSQAVRDAMAAIEALKHGRFDSAVIAQAEESMDAIVQVWLGELDKAAHPRAE</sequence>
<dbReference type="AlphaFoldDB" id="A0A2P4XL49"/>
<evidence type="ECO:0000313" key="1">
    <source>
        <dbReference type="EMBL" id="POM66219.1"/>
    </source>
</evidence>